<evidence type="ECO:0000256" key="4">
    <source>
        <dbReference type="ARBA" id="ARBA00023136"/>
    </source>
</evidence>
<dbReference type="EMBL" id="CDHN01000002">
    <property type="protein sequence ID" value="CEJ86161.1"/>
    <property type="molecule type" value="Genomic_DNA"/>
</dbReference>
<dbReference type="AlphaFoldDB" id="A0A0A1T054"/>
<dbReference type="STRING" id="1531966.A0A0A1T054"/>
<dbReference type="OrthoDB" id="20872at2759"/>
<keyword evidence="8" id="KW-1185">Reference proteome</keyword>
<keyword evidence="2 5" id="KW-0812">Transmembrane</keyword>
<evidence type="ECO:0000256" key="5">
    <source>
        <dbReference type="SAM" id="Phobius"/>
    </source>
</evidence>
<evidence type="ECO:0000259" key="6">
    <source>
        <dbReference type="Pfam" id="PF01284"/>
    </source>
</evidence>
<dbReference type="Proteomes" id="UP000039046">
    <property type="component" value="Unassembled WGS sequence"/>
</dbReference>
<feature type="transmembrane region" description="Helical" evidence="5">
    <location>
        <begin position="12"/>
        <end position="29"/>
    </location>
</feature>
<evidence type="ECO:0000256" key="2">
    <source>
        <dbReference type="ARBA" id="ARBA00022692"/>
    </source>
</evidence>
<evidence type="ECO:0000313" key="7">
    <source>
        <dbReference type="EMBL" id="CEJ86161.1"/>
    </source>
</evidence>
<reference evidence="7 8" key="1">
    <citation type="journal article" date="2015" name="Genome Announc.">
        <title>Draft Genome Sequence and Gene Annotation of the Entomopathogenic Fungus Verticillium hemipterigenum.</title>
        <authorList>
            <person name="Horn F."/>
            <person name="Habel A."/>
            <person name="Scharf D.H."/>
            <person name="Dworschak J."/>
            <person name="Brakhage A.A."/>
            <person name="Guthke R."/>
            <person name="Hertweck C."/>
            <person name="Linde J."/>
        </authorList>
    </citation>
    <scope>NUCLEOTIDE SEQUENCE [LARGE SCALE GENOMIC DNA]</scope>
</reference>
<dbReference type="InterPro" id="IPR008253">
    <property type="entry name" value="Marvel"/>
</dbReference>
<sequence length="159" mass="17782">MLHGLALTATHFGVWVSSLIVMGIMSYLISRSAGGVYYERNTHTIYEEVIAVLTFVIYTFVVITSFLKATRSHIMPLSFVLSYLWLTSFILSVQDWAGSRCAGYSFGYGDDSSNKCGIKKTAIAFNFFTFFFFLCTLLADRFLTTEGGHFGRKKNVAAV</sequence>
<evidence type="ECO:0000256" key="1">
    <source>
        <dbReference type="ARBA" id="ARBA00004141"/>
    </source>
</evidence>
<evidence type="ECO:0000256" key="3">
    <source>
        <dbReference type="ARBA" id="ARBA00022989"/>
    </source>
</evidence>
<dbReference type="Pfam" id="PF01284">
    <property type="entry name" value="MARVEL"/>
    <property type="match status" value="1"/>
</dbReference>
<feature type="domain" description="MARVEL" evidence="6">
    <location>
        <begin position="15"/>
        <end position="137"/>
    </location>
</feature>
<gene>
    <name evidence="7" type="ORF">VHEMI04026</name>
</gene>
<dbReference type="GO" id="GO:0016020">
    <property type="term" value="C:membrane"/>
    <property type="evidence" value="ECO:0007669"/>
    <property type="project" value="UniProtKB-SubCell"/>
</dbReference>
<evidence type="ECO:0000313" key="8">
    <source>
        <dbReference type="Proteomes" id="UP000039046"/>
    </source>
</evidence>
<keyword evidence="4 5" id="KW-0472">Membrane</keyword>
<proteinExistence type="predicted"/>
<dbReference type="PANTHER" id="PTHR39608">
    <property type="entry name" value="INTEGRAL MEMBRANE PROTEIN (AFU_ORTHOLOGUE AFUA_5G08640)"/>
    <property type="match status" value="1"/>
</dbReference>
<keyword evidence="3 5" id="KW-1133">Transmembrane helix</keyword>
<dbReference type="PANTHER" id="PTHR39608:SF2">
    <property type="entry name" value="MARVEL DOMAIN-CONTAINING PROTEIN"/>
    <property type="match status" value="1"/>
</dbReference>
<name>A0A0A1T054_9HYPO</name>
<protein>
    <recommendedName>
        <fullName evidence="6">MARVEL domain-containing protein</fullName>
    </recommendedName>
</protein>
<comment type="subcellular location">
    <subcellularLocation>
        <location evidence="1">Membrane</location>
        <topology evidence="1">Multi-pass membrane protein</topology>
    </subcellularLocation>
</comment>
<organism evidence="7 8">
    <name type="scientific">[Torrubiella] hemipterigena</name>
    <dbReference type="NCBI Taxonomy" id="1531966"/>
    <lineage>
        <taxon>Eukaryota</taxon>
        <taxon>Fungi</taxon>
        <taxon>Dikarya</taxon>
        <taxon>Ascomycota</taxon>
        <taxon>Pezizomycotina</taxon>
        <taxon>Sordariomycetes</taxon>
        <taxon>Hypocreomycetidae</taxon>
        <taxon>Hypocreales</taxon>
        <taxon>Clavicipitaceae</taxon>
        <taxon>Clavicipitaceae incertae sedis</taxon>
        <taxon>'Torrubiella' clade</taxon>
    </lineage>
</organism>
<feature type="transmembrane region" description="Helical" evidence="5">
    <location>
        <begin position="123"/>
        <end position="143"/>
    </location>
</feature>
<feature type="transmembrane region" description="Helical" evidence="5">
    <location>
        <begin position="49"/>
        <end position="67"/>
    </location>
</feature>
<dbReference type="HOGENOM" id="CLU_099909_1_0_1"/>
<accession>A0A0A1T054</accession>
<feature type="transmembrane region" description="Helical" evidence="5">
    <location>
        <begin position="74"/>
        <end position="93"/>
    </location>
</feature>